<organism evidence="4 5">
    <name type="scientific">Streptosporangium minutum</name>
    <dbReference type="NCBI Taxonomy" id="569862"/>
    <lineage>
        <taxon>Bacteria</taxon>
        <taxon>Bacillati</taxon>
        <taxon>Actinomycetota</taxon>
        <taxon>Actinomycetes</taxon>
        <taxon>Streptosporangiales</taxon>
        <taxon>Streptosporangiaceae</taxon>
        <taxon>Streptosporangium</taxon>
    </lineage>
</organism>
<reference evidence="4 5" key="1">
    <citation type="submission" date="2017-05" db="EMBL/GenBank/DDBJ databases">
        <title>Biotechnological potential of actinobacteria isolated from South African environments.</title>
        <authorList>
            <person name="Le Roes-Hill M."/>
            <person name="Prins A."/>
            <person name="Durrell K.A."/>
        </authorList>
    </citation>
    <scope>NUCLEOTIDE SEQUENCE [LARGE SCALE GENOMIC DNA]</scope>
    <source>
        <strain evidence="4">M26</strain>
    </source>
</reference>
<feature type="domain" description="Alpha/beta hydrolase fold-3" evidence="3">
    <location>
        <begin position="44"/>
        <end position="248"/>
    </location>
</feature>
<evidence type="ECO:0000313" key="5">
    <source>
        <dbReference type="Proteomes" id="UP000194761"/>
    </source>
</evidence>
<evidence type="ECO:0000256" key="1">
    <source>
        <dbReference type="ARBA" id="ARBA00022801"/>
    </source>
</evidence>
<dbReference type="PANTHER" id="PTHR48081">
    <property type="entry name" value="AB HYDROLASE SUPERFAMILY PROTEIN C4A8.06C"/>
    <property type="match status" value="1"/>
</dbReference>
<evidence type="ECO:0000256" key="2">
    <source>
        <dbReference type="SAM" id="MobiDB-lite"/>
    </source>
</evidence>
<name>A0A243RQ02_9ACTN</name>
<gene>
    <name evidence="4" type="ORF">CA984_12540</name>
</gene>
<evidence type="ECO:0000313" key="4">
    <source>
        <dbReference type="EMBL" id="OUC97043.1"/>
    </source>
</evidence>
<evidence type="ECO:0000259" key="3">
    <source>
        <dbReference type="Pfam" id="PF07859"/>
    </source>
</evidence>
<dbReference type="Gene3D" id="3.40.50.1820">
    <property type="entry name" value="alpha/beta hydrolase"/>
    <property type="match status" value="1"/>
</dbReference>
<dbReference type="RefSeq" id="WP_086571489.1">
    <property type="nucleotide sequence ID" value="NZ_NGFP01000045.1"/>
</dbReference>
<protein>
    <submittedName>
        <fullName evidence="4">Esterase</fullName>
    </submittedName>
</protein>
<proteinExistence type="predicted"/>
<dbReference type="SUPFAM" id="SSF53474">
    <property type="entry name" value="alpha/beta-Hydrolases"/>
    <property type="match status" value="1"/>
</dbReference>
<dbReference type="PANTHER" id="PTHR48081:SF8">
    <property type="entry name" value="ALPHA_BETA HYDROLASE FOLD-3 DOMAIN-CONTAINING PROTEIN-RELATED"/>
    <property type="match status" value="1"/>
</dbReference>
<comment type="caution">
    <text evidence="4">The sequence shown here is derived from an EMBL/GenBank/DDBJ whole genome shotgun (WGS) entry which is preliminary data.</text>
</comment>
<keyword evidence="1" id="KW-0378">Hydrolase</keyword>
<sequence>MSPSQPSRTGGPGTVRWEATTVPGPGHDVPLRVYRGGPAPRGVLVWAHGGSWSAGSAAGWHPACAELARAALATVVSVDYRLAPGHPHPAALLDVLTAMTWAQATADGPIAVGGDSAGGTIAACAALAWRDRRLPLAAQVLVYPPIDPRCQAPSYGRDPEAFPHRAGLLAAWRAYRGTAPRHPAAAGATPIHSTPDEADDLTGLAPAIIAVGSLDPVADDVRGYARHLRAAGNTVTFREFRGMRHGAFLTDPALRRWLGAAYSRRTS</sequence>
<dbReference type="InterPro" id="IPR013094">
    <property type="entry name" value="AB_hydrolase_3"/>
</dbReference>
<dbReference type="EMBL" id="NGFP01000045">
    <property type="protein sequence ID" value="OUC97043.1"/>
    <property type="molecule type" value="Genomic_DNA"/>
</dbReference>
<dbReference type="Pfam" id="PF07859">
    <property type="entry name" value="Abhydrolase_3"/>
    <property type="match status" value="1"/>
</dbReference>
<dbReference type="InterPro" id="IPR050300">
    <property type="entry name" value="GDXG_lipolytic_enzyme"/>
</dbReference>
<dbReference type="Proteomes" id="UP000194761">
    <property type="component" value="Unassembled WGS sequence"/>
</dbReference>
<dbReference type="InterPro" id="IPR029058">
    <property type="entry name" value="AB_hydrolase_fold"/>
</dbReference>
<feature type="region of interest" description="Disordered" evidence="2">
    <location>
        <begin position="1"/>
        <end position="24"/>
    </location>
</feature>
<dbReference type="AlphaFoldDB" id="A0A243RQ02"/>
<dbReference type="GO" id="GO:0016787">
    <property type="term" value="F:hydrolase activity"/>
    <property type="evidence" value="ECO:0007669"/>
    <property type="project" value="UniProtKB-KW"/>
</dbReference>
<accession>A0A243RQ02</accession>
<keyword evidence="5" id="KW-1185">Reference proteome</keyword>